<keyword evidence="6" id="KW-0479">Metal-binding</keyword>
<dbReference type="EC" id="3.1.3.89" evidence="5"/>
<proteinExistence type="predicted"/>
<evidence type="ECO:0000256" key="1">
    <source>
        <dbReference type="ARBA" id="ARBA00001638"/>
    </source>
</evidence>
<dbReference type="GO" id="GO:0005737">
    <property type="term" value="C:cytoplasm"/>
    <property type="evidence" value="ECO:0007669"/>
    <property type="project" value="TreeGrafter"/>
</dbReference>
<keyword evidence="7" id="KW-0378">Hydrolase</keyword>
<evidence type="ECO:0000256" key="6">
    <source>
        <dbReference type="ARBA" id="ARBA00022723"/>
    </source>
</evidence>
<evidence type="ECO:0000313" key="10">
    <source>
        <dbReference type="Proteomes" id="UP000598360"/>
    </source>
</evidence>
<dbReference type="GO" id="GO:0002953">
    <property type="term" value="F:5'-deoxynucleotidase activity"/>
    <property type="evidence" value="ECO:0007669"/>
    <property type="project" value="UniProtKB-EC"/>
</dbReference>
<comment type="cofactor">
    <cofactor evidence="3">
        <name>Co(2+)</name>
        <dbReference type="ChEBI" id="CHEBI:48828"/>
    </cofactor>
</comment>
<dbReference type="Pfam" id="PF13023">
    <property type="entry name" value="HD_3"/>
    <property type="match status" value="1"/>
</dbReference>
<dbReference type="RefSeq" id="WP_193929044.1">
    <property type="nucleotide sequence ID" value="NZ_JADEYC010000022.1"/>
</dbReference>
<comment type="cofactor">
    <cofactor evidence="2">
        <name>Mn(2+)</name>
        <dbReference type="ChEBI" id="CHEBI:29035"/>
    </cofactor>
</comment>
<comment type="caution">
    <text evidence="9">The sequence shown here is derived from an EMBL/GenBank/DDBJ whole genome shotgun (WGS) entry which is preliminary data.</text>
</comment>
<feature type="domain" description="HD/PDEase" evidence="8">
    <location>
        <begin position="34"/>
        <end position="152"/>
    </location>
</feature>
<dbReference type="InterPro" id="IPR006674">
    <property type="entry name" value="HD_domain"/>
</dbReference>
<comment type="catalytic activity">
    <reaction evidence="1">
        <text>a 2'-deoxyribonucleoside 5'-phosphate + H2O = a 2'-deoxyribonucleoside + phosphate</text>
        <dbReference type="Rhea" id="RHEA:36167"/>
        <dbReference type="ChEBI" id="CHEBI:15377"/>
        <dbReference type="ChEBI" id="CHEBI:18274"/>
        <dbReference type="ChEBI" id="CHEBI:43474"/>
        <dbReference type="ChEBI" id="CHEBI:65317"/>
        <dbReference type="EC" id="3.1.3.89"/>
    </reaction>
</comment>
<dbReference type="Proteomes" id="UP000598360">
    <property type="component" value="Unassembled WGS sequence"/>
</dbReference>
<dbReference type="GO" id="GO:0046872">
    <property type="term" value="F:metal ion binding"/>
    <property type="evidence" value="ECO:0007669"/>
    <property type="project" value="UniProtKB-KW"/>
</dbReference>
<sequence>MSDQRFAEIIAFAHESGHLKHTRRTGWLLGGVRDGESVAEHSYRVAVLAYIIAACEGANPERAATLGIFHDVPETRIGDVPSVGKKYITTASPHDIIADQTAGLPPELRDRIVGAVDEHESAKTASATPESECSRDADKLECLLQAREYQCEGYTQLDEWVRSSAEAVTTATGRTLAAAALEVSPGEWWGSFARAVGR</sequence>
<evidence type="ECO:0000259" key="8">
    <source>
        <dbReference type="SMART" id="SM00471"/>
    </source>
</evidence>
<keyword evidence="10" id="KW-1185">Reference proteome</keyword>
<dbReference type="InterPro" id="IPR039356">
    <property type="entry name" value="YfbR/HDDC2"/>
</dbReference>
<evidence type="ECO:0000256" key="5">
    <source>
        <dbReference type="ARBA" id="ARBA00012964"/>
    </source>
</evidence>
<gene>
    <name evidence="9" type="ORF">IQ251_14155</name>
</gene>
<evidence type="ECO:0000313" key="9">
    <source>
        <dbReference type="EMBL" id="MBE9375592.1"/>
    </source>
</evidence>
<dbReference type="EMBL" id="JADEYC010000022">
    <property type="protein sequence ID" value="MBE9375592.1"/>
    <property type="molecule type" value="Genomic_DNA"/>
</dbReference>
<dbReference type="SMART" id="SM00471">
    <property type="entry name" value="HDc"/>
    <property type="match status" value="1"/>
</dbReference>
<comment type="subunit">
    <text evidence="4">Homodimer.</text>
</comment>
<accession>A0A929G190</accession>
<dbReference type="PANTHER" id="PTHR11845:SF13">
    <property type="entry name" value="5'-DEOXYNUCLEOTIDASE HDDC2"/>
    <property type="match status" value="1"/>
</dbReference>
<evidence type="ECO:0000256" key="3">
    <source>
        <dbReference type="ARBA" id="ARBA00001941"/>
    </source>
</evidence>
<name>A0A929G190_9PSEU</name>
<dbReference type="InterPro" id="IPR003607">
    <property type="entry name" value="HD/PDEase_dom"/>
</dbReference>
<dbReference type="PANTHER" id="PTHR11845">
    <property type="entry name" value="5'-DEOXYNUCLEOTIDASE HDDC2"/>
    <property type="match status" value="1"/>
</dbReference>
<dbReference type="Gene3D" id="1.10.3210.10">
    <property type="entry name" value="Hypothetical protein af1432"/>
    <property type="match status" value="1"/>
</dbReference>
<reference evidence="9" key="1">
    <citation type="submission" date="2020-10" db="EMBL/GenBank/DDBJ databases">
        <title>Diversity and distribution of actinomycetes associated with coral in the coast of Hainan.</title>
        <authorList>
            <person name="Li F."/>
        </authorList>
    </citation>
    <scope>NUCLEOTIDE SEQUENCE</scope>
    <source>
        <strain evidence="9">HNM0983</strain>
    </source>
</reference>
<protein>
    <recommendedName>
        <fullName evidence="5">5'-deoxynucleotidase</fullName>
        <ecNumber evidence="5">3.1.3.89</ecNumber>
    </recommendedName>
</protein>
<organism evidence="9 10">
    <name type="scientific">Saccharopolyspora montiporae</name>
    <dbReference type="NCBI Taxonomy" id="2781240"/>
    <lineage>
        <taxon>Bacteria</taxon>
        <taxon>Bacillati</taxon>
        <taxon>Actinomycetota</taxon>
        <taxon>Actinomycetes</taxon>
        <taxon>Pseudonocardiales</taxon>
        <taxon>Pseudonocardiaceae</taxon>
        <taxon>Saccharopolyspora</taxon>
    </lineage>
</organism>
<evidence type="ECO:0000256" key="4">
    <source>
        <dbReference type="ARBA" id="ARBA00011738"/>
    </source>
</evidence>
<evidence type="ECO:0000256" key="2">
    <source>
        <dbReference type="ARBA" id="ARBA00001936"/>
    </source>
</evidence>
<dbReference type="SUPFAM" id="SSF109604">
    <property type="entry name" value="HD-domain/PDEase-like"/>
    <property type="match status" value="1"/>
</dbReference>
<dbReference type="AlphaFoldDB" id="A0A929G190"/>
<evidence type="ECO:0000256" key="7">
    <source>
        <dbReference type="ARBA" id="ARBA00022801"/>
    </source>
</evidence>